<accession>A0A5N5WYJ7</accession>
<evidence type="ECO:0000313" key="1">
    <source>
        <dbReference type="EMBL" id="KAB8073581.1"/>
    </source>
</evidence>
<dbReference type="Proteomes" id="UP000326565">
    <property type="component" value="Unassembled WGS sequence"/>
</dbReference>
<organism evidence="1 2">
    <name type="scientific">Aspergillus leporis</name>
    <dbReference type="NCBI Taxonomy" id="41062"/>
    <lineage>
        <taxon>Eukaryota</taxon>
        <taxon>Fungi</taxon>
        <taxon>Dikarya</taxon>
        <taxon>Ascomycota</taxon>
        <taxon>Pezizomycotina</taxon>
        <taxon>Eurotiomycetes</taxon>
        <taxon>Eurotiomycetidae</taxon>
        <taxon>Eurotiales</taxon>
        <taxon>Aspergillaceae</taxon>
        <taxon>Aspergillus</taxon>
        <taxon>Aspergillus subgen. Circumdati</taxon>
    </lineage>
</organism>
<dbReference type="EMBL" id="ML732224">
    <property type="protein sequence ID" value="KAB8073581.1"/>
    <property type="molecule type" value="Genomic_DNA"/>
</dbReference>
<gene>
    <name evidence="1" type="ORF">BDV29DRAFT_175205</name>
</gene>
<sequence>MRTVDVRKKPMLTGSDTYKAWSEAVIPYLMTQGFWRIISGADPRPIPSVNSAVSIYLVTSWKSQLKRSREKGRSGMSSTGNPCELFALPYHDQFATRL</sequence>
<name>A0A5N5WYJ7_9EURO</name>
<protein>
    <recommendedName>
        <fullName evidence="3">DUF4219 domain-containing protein</fullName>
    </recommendedName>
</protein>
<dbReference type="AlphaFoldDB" id="A0A5N5WYJ7"/>
<evidence type="ECO:0008006" key="3">
    <source>
        <dbReference type="Google" id="ProtNLM"/>
    </source>
</evidence>
<reference evidence="1 2" key="1">
    <citation type="submission" date="2019-04" db="EMBL/GenBank/DDBJ databases">
        <title>Friends and foes A comparative genomics study of 23 Aspergillus species from section Flavi.</title>
        <authorList>
            <consortium name="DOE Joint Genome Institute"/>
            <person name="Kjaerbolling I."/>
            <person name="Vesth T."/>
            <person name="Frisvad J.C."/>
            <person name="Nybo J.L."/>
            <person name="Theobald S."/>
            <person name="Kildgaard S."/>
            <person name="Isbrandt T."/>
            <person name="Kuo A."/>
            <person name="Sato A."/>
            <person name="Lyhne E.K."/>
            <person name="Kogle M.E."/>
            <person name="Wiebenga A."/>
            <person name="Kun R.S."/>
            <person name="Lubbers R.J."/>
            <person name="Makela M.R."/>
            <person name="Barry K."/>
            <person name="Chovatia M."/>
            <person name="Clum A."/>
            <person name="Daum C."/>
            <person name="Haridas S."/>
            <person name="He G."/>
            <person name="LaButti K."/>
            <person name="Lipzen A."/>
            <person name="Mondo S."/>
            <person name="Riley R."/>
            <person name="Salamov A."/>
            <person name="Simmons B.A."/>
            <person name="Magnuson J.K."/>
            <person name="Henrissat B."/>
            <person name="Mortensen U.H."/>
            <person name="Larsen T.O."/>
            <person name="Devries R.P."/>
            <person name="Grigoriev I.V."/>
            <person name="Machida M."/>
            <person name="Baker S.E."/>
            <person name="Andersen M.R."/>
        </authorList>
    </citation>
    <scope>NUCLEOTIDE SEQUENCE [LARGE SCALE GENOMIC DNA]</scope>
    <source>
        <strain evidence="1 2">CBS 151.66</strain>
    </source>
</reference>
<keyword evidence="2" id="KW-1185">Reference proteome</keyword>
<proteinExistence type="predicted"/>
<evidence type="ECO:0000313" key="2">
    <source>
        <dbReference type="Proteomes" id="UP000326565"/>
    </source>
</evidence>